<dbReference type="PANTHER" id="PTHR35864:SF1">
    <property type="entry name" value="ZINC METALLOPROTEASE YWHC-RELATED"/>
    <property type="match status" value="1"/>
</dbReference>
<dbReference type="CDD" id="cd06158">
    <property type="entry name" value="S2P-M50_like_1"/>
    <property type="match status" value="1"/>
</dbReference>
<evidence type="ECO:0000256" key="11">
    <source>
        <dbReference type="ARBA" id="ARBA00023049"/>
    </source>
</evidence>
<proteinExistence type="inferred from homology"/>
<accession>A0A644VUY5</accession>
<organism evidence="15">
    <name type="scientific">bioreactor metagenome</name>
    <dbReference type="NCBI Taxonomy" id="1076179"/>
    <lineage>
        <taxon>unclassified sequences</taxon>
        <taxon>metagenomes</taxon>
        <taxon>ecological metagenomes</taxon>
    </lineage>
</organism>
<evidence type="ECO:0000256" key="1">
    <source>
        <dbReference type="ARBA" id="ARBA00001947"/>
    </source>
</evidence>
<dbReference type="PANTHER" id="PTHR35864">
    <property type="entry name" value="ZINC METALLOPROTEASE MJ0611-RELATED"/>
    <property type="match status" value="1"/>
</dbReference>
<dbReference type="EMBL" id="VSSQ01000460">
    <property type="protein sequence ID" value="MPL95255.1"/>
    <property type="molecule type" value="Genomic_DNA"/>
</dbReference>
<comment type="cofactor">
    <cofactor evidence="1">
        <name>Zn(2+)</name>
        <dbReference type="ChEBI" id="CHEBI:29105"/>
    </cofactor>
</comment>
<feature type="transmembrane region" description="Helical" evidence="13">
    <location>
        <begin position="174"/>
        <end position="193"/>
    </location>
</feature>
<evidence type="ECO:0000256" key="7">
    <source>
        <dbReference type="ARBA" id="ARBA00022723"/>
    </source>
</evidence>
<evidence type="ECO:0000256" key="2">
    <source>
        <dbReference type="ARBA" id="ARBA00004651"/>
    </source>
</evidence>
<evidence type="ECO:0000256" key="13">
    <source>
        <dbReference type="SAM" id="Phobius"/>
    </source>
</evidence>
<keyword evidence="12 13" id="KW-0472">Membrane</keyword>
<protein>
    <recommendedName>
        <fullName evidence="14">Peptidase M50 domain-containing protein</fullName>
    </recommendedName>
</protein>
<dbReference type="InterPro" id="IPR044537">
    <property type="entry name" value="Rip2-like"/>
</dbReference>
<evidence type="ECO:0000256" key="9">
    <source>
        <dbReference type="ARBA" id="ARBA00022833"/>
    </source>
</evidence>
<evidence type="ECO:0000256" key="5">
    <source>
        <dbReference type="ARBA" id="ARBA00022670"/>
    </source>
</evidence>
<dbReference type="Pfam" id="PF02163">
    <property type="entry name" value="Peptidase_M50"/>
    <property type="match status" value="1"/>
</dbReference>
<keyword evidence="10 13" id="KW-1133">Transmembrane helix</keyword>
<feature type="transmembrane region" description="Helical" evidence="13">
    <location>
        <begin position="90"/>
        <end position="115"/>
    </location>
</feature>
<evidence type="ECO:0000256" key="8">
    <source>
        <dbReference type="ARBA" id="ARBA00022801"/>
    </source>
</evidence>
<reference evidence="15" key="1">
    <citation type="submission" date="2019-08" db="EMBL/GenBank/DDBJ databases">
        <authorList>
            <person name="Kucharzyk K."/>
            <person name="Murdoch R.W."/>
            <person name="Higgins S."/>
            <person name="Loffler F."/>
        </authorList>
    </citation>
    <scope>NUCLEOTIDE SEQUENCE</scope>
</reference>
<evidence type="ECO:0000256" key="3">
    <source>
        <dbReference type="ARBA" id="ARBA00007931"/>
    </source>
</evidence>
<evidence type="ECO:0000313" key="15">
    <source>
        <dbReference type="EMBL" id="MPL95255.1"/>
    </source>
</evidence>
<dbReference type="GO" id="GO:0005886">
    <property type="term" value="C:plasma membrane"/>
    <property type="evidence" value="ECO:0007669"/>
    <property type="project" value="UniProtKB-SubCell"/>
</dbReference>
<comment type="caution">
    <text evidence="15">The sequence shown here is derived from an EMBL/GenBank/DDBJ whole genome shotgun (WGS) entry which is preliminary data.</text>
</comment>
<evidence type="ECO:0000256" key="12">
    <source>
        <dbReference type="ARBA" id="ARBA00023136"/>
    </source>
</evidence>
<dbReference type="AlphaFoldDB" id="A0A644VUY5"/>
<dbReference type="GO" id="GO:0046872">
    <property type="term" value="F:metal ion binding"/>
    <property type="evidence" value="ECO:0007669"/>
    <property type="project" value="UniProtKB-KW"/>
</dbReference>
<comment type="similarity">
    <text evidence="3">Belongs to the peptidase M50B family.</text>
</comment>
<keyword evidence="6 13" id="KW-0812">Transmembrane</keyword>
<feature type="domain" description="Peptidase M50" evidence="14">
    <location>
        <begin position="8"/>
        <end position="184"/>
    </location>
</feature>
<keyword evidence="5" id="KW-0645">Protease</keyword>
<dbReference type="InterPro" id="IPR008915">
    <property type="entry name" value="Peptidase_M50"/>
</dbReference>
<gene>
    <name evidence="15" type="ORF">SDC9_41425</name>
</gene>
<dbReference type="GO" id="GO:0008237">
    <property type="term" value="F:metallopeptidase activity"/>
    <property type="evidence" value="ECO:0007669"/>
    <property type="project" value="UniProtKB-KW"/>
</dbReference>
<keyword evidence="11" id="KW-0482">Metalloprotease</keyword>
<evidence type="ECO:0000256" key="4">
    <source>
        <dbReference type="ARBA" id="ARBA00022475"/>
    </source>
</evidence>
<dbReference type="InterPro" id="IPR052348">
    <property type="entry name" value="Metallopeptidase_M50B"/>
</dbReference>
<feature type="transmembrane region" description="Helical" evidence="13">
    <location>
        <begin position="51"/>
        <end position="69"/>
    </location>
</feature>
<feature type="transmembrane region" description="Helical" evidence="13">
    <location>
        <begin position="127"/>
        <end position="153"/>
    </location>
</feature>
<keyword evidence="8" id="KW-0378">Hydrolase</keyword>
<evidence type="ECO:0000256" key="10">
    <source>
        <dbReference type="ARBA" id="ARBA00022989"/>
    </source>
</evidence>
<evidence type="ECO:0000259" key="14">
    <source>
        <dbReference type="Pfam" id="PF02163"/>
    </source>
</evidence>
<keyword evidence="9" id="KW-0862">Zinc</keyword>
<evidence type="ECO:0000256" key="6">
    <source>
        <dbReference type="ARBA" id="ARBA00022692"/>
    </source>
</evidence>
<keyword evidence="7" id="KW-0479">Metal-binding</keyword>
<sequence>MMGVDYLLNKILAVPAILIAFVAQGYAKAKVADKLGDKTPRFQGRLTLNPAAHIDLMGFIMILLVGFGWTKPLDTNPRAYRRGQKDAIKVTMAAPLANLLVGFIATFIYILWGIIAYKILPSSTYSIISIALLYMAKININLFIFNLIPLPGLAGFELFKELSPKNFYKVADILYQYQMFILMGVVLLGQYILAIPSNLIFTLFRNVAFGILGLLF</sequence>
<comment type="subcellular location">
    <subcellularLocation>
        <location evidence="2">Cell membrane</location>
        <topology evidence="2">Multi-pass membrane protein</topology>
    </subcellularLocation>
</comment>
<keyword evidence="4" id="KW-1003">Cell membrane</keyword>
<dbReference type="GO" id="GO:0006508">
    <property type="term" value="P:proteolysis"/>
    <property type="evidence" value="ECO:0007669"/>
    <property type="project" value="UniProtKB-KW"/>
</dbReference>
<name>A0A644VUY5_9ZZZZ</name>